<keyword evidence="5 12" id="KW-0547">Nucleotide-binding</keyword>
<comment type="similarity">
    <text evidence="2 13">Belongs to the ribonucleoside diphosphate reductase class-2 family.</text>
</comment>
<evidence type="ECO:0000256" key="5">
    <source>
        <dbReference type="ARBA" id="ARBA00022741"/>
    </source>
</evidence>
<evidence type="ECO:0000256" key="8">
    <source>
        <dbReference type="ARBA" id="ARBA00023116"/>
    </source>
</evidence>
<protein>
    <recommendedName>
        <fullName evidence="13">Vitamin B12-dependent ribonucleotide reductase</fullName>
        <ecNumber evidence="13">1.17.4.1</ecNumber>
    </recommendedName>
</protein>
<evidence type="ECO:0000256" key="9">
    <source>
        <dbReference type="ARBA" id="ARBA00023157"/>
    </source>
</evidence>
<keyword evidence="4 13" id="KW-0237">DNA synthesis</keyword>
<dbReference type="EC" id="1.17.4.1" evidence="13"/>
<dbReference type="AlphaFoldDB" id="A0A7C6EK41"/>
<evidence type="ECO:0000256" key="3">
    <source>
        <dbReference type="ARBA" id="ARBA00022628"/>
    </source>
</evidence>
<dbReference type="PANTHER" id="PTHR43371">
    <property type="entry name" value="VITAMIN B12-DEPENDENT RIBONUCLEOTIDE REDUCTASE"/>
    <property type="match status" value="1"/>
</dbReference>
<keyword evidence="8" id="KW-0215">Deoxyribonucleotide synthesis</keyword>
<dbReference type="InterPro" id="IPR008926">
    <property type="entry name" value="RNR_R1-su_N"/>
</dbReference>
<evidence type="ECO:0000256" key="1">
    <source>
        <dbReference type="ARBA" id="ARBA00001922"/>
    </source>
</evidence>
<evidence type="ECO:0000259" key="14">
    <source>
        <dbReference type="PROSITE" id="PS51161"/>
    </source>
</evidence>
<dbReference type="EMBL" id="DTHJ01000170">
    <property type="protein sequence ID" value="HHS63527.1"/>
    <property type="molecule type" value="Genomic_DNA"/>
</dbReference>
<evidence type="ECO:0000256" key="7">
    <source>
        <dbReference type="ARBA" id="ARBA00023002"/>
    </source>
</evidence>
<dbReference type="GO" id="GO:0071897">
    <property type="term" value="P:DNA biosynthetic process"/>
    <property type="evidence" value="ECO:0007669"/>
    <property type="project" value="UniProtKB-KW"/>
</dbReference>
<dbReference type="GO" id="GO:0004748">
    <property type="term" value="F:ribonucleoside-diphosphate reductase activity, thioredoxin disulfide as acceptor"/>
    <property type="evidence" value="ECO:0007669"/>
    <property type="project" value="UniProtKB-EC"/>
</dbReference>
<comment type="function">
    <text evidence="13">Catalyzes the reduction of ribonucleotides to deoxyribonucleotides. May function to provide a pool of deoxyribonucleotide precursors for DNA repair during oxygen limitation and/or for immediate growth after restoration of oxygen.</text>
</comment>
<gene>
    <name evidence="15" type="ORF">ENV70_07980</name>
</gene>
<dbReference type="Pfam" id="PF02867">
    <property type="entry name" value="Ribonuc_red_lgC"/>
    <property type="match status" value="2"/>
</dbReference>
<proteinExistence type="inferred from homology"/>
<evidence type="ECO:0000313" key="15">
    <source>
        <dbReference type="EMBL" id="HHS63527.1"/>
    </source>
</evidence>
<dbReference type="GO" id="GO:0009263">
    <property type="term" value="P:deoxyribonucleotide biosynthetic process"/>
    <property type="evidence" value="ECO:0007669"/>
    <property type="project" value="UniProtKB-KW"/>
</dbReference>
<evidence type="ECO:0000256" key="2">
    <source>
        <dbReference type="ARBA" id="ARBA00007405"/>
    </source>
</evidence>
<keyword evidence="9" id="KW-1015">Disulfide bond</keyword>
<feature type="domain" description="ATP-cone" evidence="14">
    <location>
        <begin position="3"/>
        <end position="94"/>
    </location>
</feature>
<dbReference type="PANTHER" id="PTHR43371:SF1">
    <property type="entry name" value="RIBONUCLEOSIDE-DIPHOSPHATE REDUCTASE"/>
    <property type="match status" value="1"/>
</dbReference>
<name>A0A7C6EK41_UNCW3</name>
<dbReference type="InterPro" id="IPR000788">
    <property type="entry name" value="RNR_lg_C"/>
</dbReference>
<dbReference type="PROSITE" id="PS51161">
    <property type="entry name" value="ATP_CONE"/>
    <property type="match status" value="1"/>
</dbReference>
<dbReference type="InterPro" id="IPR013344">
    <property type="entry name" value="RNR_NrdJ/NrdZ"/>
</dbReference>
<dbReference type="SUPFAM" id="SSF48168">
    <property type="entry name" value="R1 subunit of ribonucleotide reductase, N-terminal domain"/>
    <property type="match status" value="1"/>
</dbReference>
<keyword evidence="7 13" id="KW-0560">Oxidoreductase</keyword>
<dbReference type="Gene3D" id="3.20.70.20">
    <property type="match status" value="1"/>
</dbReference>
<comment type="cofactor">
    <cofactor evidence="1 13">
        <name>adenosylcob(III)alamin</name>
        <dbReference type="ChEBI" id="CHEBI:18408"/>
    </cofactor>
</comment>
<comment type="caution">
    <text evidence="15">The sequence shown here is derived from an EMBL/GenBank/DDBJ whole genome shotgun (WGS) entry which is preliminary data.</text>
</comment>
<reference evidence="15" key="1">
    <citation type="journal article" date="2020" name="mSystems">
        <title>Genome- and Community-Level Interaction Insights into Carbon Utilization and Element Cycling Functions of Hydrothermarchaeota in Hydrothermal Sediment.</title>
        <authorList>
            <person name="Zhou Z."/>
            <person name="Liu Y."/>
            <person name="Xu W."/>
            <person name="Pan J."/>
            <person name="Luo Z.H."/>
            <person name="Li M."/>
        </authorList>
    </citation>
    <scope>NUCLEOTIDE SEQUENCE [LARGE SCALE GENOMIC DNA]</scope>
    <source>
        <strain evidence="15">SpSt-783</strain>
    </source>
</reference>
<dbReference type="SUPFAM" id="SSF51998">
    <property type="entry name" value="PFL-like glycyl radical enzymes"/>
    <property type="match status" value="1"/>
</dbReference>
<dbReference type="InterPro" id="IPR050862">
    <property type="entry name" value="RdRp_reductase_class-2"/>
</dbReference>
<dbReference type="Pfam" id="PF03477">
    <property type="entry name" value="ATP-cone"/>
    <property type="match status" value="1"/>
</dbReference>
<evidence type="ECO:0000256" key="13">
    <source>
        <dbReference type="RuleBase" id="RU364064"/>
    </source>
</evidence>
<evidence type="ECO:0000256" key="10">
    <source>
        <dbReference type="ARBA" id="ARBA00023285"/>
    </source>
</evidence>
<dbReference type="FunFam" id="3.20.70.20:FF:000018">
    <property type="entry name" value="Vitamin B12-dependent ribonucleotide reductase"/>
    <property type="match status" value="1"/>
</dbReference>
<dbReference type="InterPro" id="IPR013509">
    <property type="entry name" value="RNR_lsu_N"/>
</dbReference>
<dbReference type="UniPathway" id="UPA00326"/>
<dbReference type="CDD" id="cd02888">
    <property type="entry name" value="RNR_II_dimer"/>
    <property type="match status" value="1"/>
</dbReference>
<evidence type="ECO:0000256" key="11">
    <source>
        <dbReference type="ARBA" id="ARBA00047754"/>
    </source>
</evidence>
<keyword evidence="10 13" id="KW-0170">Cobalt</keyword>
<dbReference type="Pfam" id="PF00317">
    <property type="entry name" value="Ribonuc_red_lgN"/>
    <property type="match status" value="1"/>
</dbReference>
<dbReference type="NCBIfam" id="TIGR02504">
    <property type="entry name" value="NrdJ_Z"/>
    <property type="match status" value="1"/>
</dbReference>
<dbReference type="InterPro" id="IPR005144">
    <property type="entry name" value="ATP-cone_dom"/>
</dbReference>
<evidence type="ECO:0000256" key="12">
    <source>
        <dbReference type="PROSITE-ProRule" id="PRU00492"/>
    </source>
</evidence>
<keyword evidence="3 13" id="KW-0846">Cobalamin</keyword>
<comment type="catalytic activity">
    <reaction evidence="11 13">
        <text>a 2'-deoxyribonucleoside 5'-diphosphate + [thioredoxin]-disulfide + H2O = a ribonucleoside 5'-diphosphate + [thioredoxin]-dithiol</text>
        <dbReference type="Rhea" id="RHEA:23252"/>
        <dbReference type="Rhea" id="RHEA-COMP:10698"/>
        <dbReference type="Rhea" id="RHEA-COMP:10700"/>
        <dbReference type="ChEBI" id="CHEBI:15377"/>
        <dbReference type="ChEBI" id="CHEBI:29950"/>
        <dbReference type="ChEBI" id="CHEBI:50058"/>
        <dbReference type="ChEBI" id="CHEBI:57930"/>
        <dbReference type="ChEBI" id="CHEBI:73316"/>
        <dbReference type="EC" id="1.17.4.1"/>
    </reaction>
</comment>
<sequence>MIKSIIKRDGTVVEFKPEKIYQAIEKALRATNEDTSLARKIGDEAIAELQQRFGSLKPNVEDIQDIVEQTLIKNEKFNTARAYIIYRQLRADIRNKKTILGVKDHLKLSLNSLRVLSERYLLQDSRGKPVESPAEMFRRVARAIAQVDANYGEDISKSEEEFYQVMANLEFLPNSPTLMNAGCEIGQLSACFVLPIDDSLVSIFETLKNTALIHQSGGGTGFSFSRIRPRGDMVRSTMGIASGPLSFMKIYDCATEVIKQGGKRRGANMGILNVDHPDIVDFIRIKENENELNNFNISVGVSDDFINRAINNQGYDLINPRTQRPVKNINARDIFDMIVFNAWKTGDPGMIFIDEINRKNPTPELGRIESTNPCGEVPLLPYESCNLGSINLAKMFVDGKFNYEKLKMTIEIAIHFLDNVIDANRYPLGEIEKMTKGNRKIGLGVMGFADCLIKMGIPYDSDEALRFADELANFIQNEARRISKILGEKRGSFPNIDKSIFKNSKPMRNATVTSIAPTGTISMIADTSSGIEPLFSVGYLRNVLDTTFVVVNPIFEEIAHKRGFYSPDLVSEIVHAGSLKKIKDIPEDVKRLFPIAHEIMPEIHLKMQAVFQKYIDNAVSKTINLPEDATLEQTRAAFLLAHRLKCKGITVYRYNSKKNQVLEFGDVDFLKKCGSGVCEI</sequence>
<evidence type="ECO:0000256" key="6">
    <source>
        <dbReference type="ARBA" id="ARBA00022840"/>
    </source>
</evidence>
<dbReference type="GO" id="GO:0031419">
    <property type="term" value="F:cobalamin binding"/>
    <property type="evidence" value="ECO:0007669"/>
    <property type="project" value="UniProtKB-KW"/>
</dbReference>
<organism evidence="15">
    <name type="scientific">candidate division WOR-3 bacterium</name>
    <dbReference type="NCBI Taxonomy" id="2052148"/>
    <lineage>
        <taxon>Bacteria</taxon>
        <taxon>Bacteria division WOR-3</taxon>
    </lineage>
</organism>
<dbReference type="PRINTS" id="PR01183">
    <property type="entry name" value="RIBORDTASEM1"/>
</dbReference>
<accession>A0A7C6EK41</accession>
<evidence type="ECO:0000256" key="4">
    <source>
        <dbReference type="ARBA" id="ARBA00022634"/>
    </source>
</evidence>
<dbReference type="GO" id="GO:0005524">
    <property type="term" value="F:ATP binding"/>
    <property type="evidence" value="ECO:0007669"/>
    <property type="project" value="UniProtKB-UniRule"/>
</dbReference>
<keyword evidence="6 12" id="KW-0067">ATP-binding</keyword>